<dbReference type="InterPro" id="IPR014720">
    <property type="entry name" value="dsRBD_dom"/>
</dbReference>
<feature type="domain" description="DRBM" evidence="4">
    <location>
        <begin position="442"/>
        <end position="511"/>
    </location>
</feature>
<dbReference type="FunFam" id="3.40.50.10810:FF:000031">
    <property type="entry name" value="Helicase, SNF2/RAD54 family"/>
    <property type="match status" value="1"/>
</dbReference>
<dbReference type="InterPro" id="IPR022138">
    <property type="entry name" value="DUF3670"/>
</dbReference>
<dbReference type="SMART" id="SM00487">
    <property type="entry name" value="DEXDc"/>
    <property type="match status" value="1"/>
</dbReference>
<dbReference type="GO" id="GO:0004386">
    <property type="term" value="F:helicase activity"/>
    <property type="evidence" value="ECO:0007669"/>
    <property type="project" value="UniProtKB-KW"/>
</dbReference>
<dbReference type="InterPro" id="IPR038718">
    <property type="entry name" value="SNF2-like_sf"/>
</dbReference>
<protein>
    <submittedName>
        <fullName evidence="7">DEAD/DEAH box helicase</fullName>
    </submittedName>
</protein>
<dbReference type="GO" id="GO:0016787">
    <property type="term" value="F:hydrolase activity"/>
    <property type="evidence" value="ECO:0007669"/>
    <property type="project" value="UniProtKB-KW"/>
</dbReference>
<sequence length="1498" mass="162237">MAISPAAQPTRVPRPFSGSRVDLGALEPQVFCRLLEKACTNRLLPAELAAEAALRAGAGRLGVKELRMILLQVPQFVSAHAAVDAAWTLVGARPEVATSVLHSHGQGIGDPAAFVVRDLRSAEPEIFRAQAGWHTSGAGVHGAVVARTSKKAAHQYAAVSLLGHLSGVELVEQIGMETEKGWLPAARYAADSAPAQARDQSFATRLQGALAQPRVAPAVVAEVAMRVTAGALIPRDLHAVLFGAVSPEWAPARRAVLQVAATEPGTAVAVLTLYQSMRNCPNPTFTEERKGGGAGLFRARVTCVIDDETVSLLGPWHPSKARARGAAAVQFLADLAELPLELPSDRRDPAVQGEKDVRGTTEGPLDRLRAMEDSGLISGLTLKEEPSVTGLEPLFVCVAACVSQGRLLSGAGRSVGRASARLEAAEELLGALTQAASPAGKNPLLVLNELKQNGQVTKLNVEDPQLDPEAGFVAVITCRARGRGLRTQATASTKRAAQRGAAKAMVELLATTEDAPSRAAASETSAAGDADRLRHGPAGPVALPSEADAARAALSALLQQGAEVTIDVQGATTRFLVYRPDGLPLETVCHRPIRPCTATLVLPVQGAAVGPRPVECWQVPVRLLANALESHQDREKEALSVQVWRQVIRLGLQVVASRRVFPSLADDGTDVWRAGPLTADEKARARELRQAMVPSAHCGAVTDTKPYRMWAPRAMVRAGLDAVAEAMLRGPGTSVVVGSGPFTAAVPQQQRDPALVQWADDLEDGLSSAEVLELVLLLRAPKKDSPSDTELLWADLYVRQPDSPIAAYRTRRPAAQAAVDLRLVALIRRRLRRIAAAWPPAERLLEQLVPGTFTLRAAEAVLLRGRTSQELQRCGLQVEWHRQWTDLLRTRAVLGRRPPCPPSAARPTFSLDEVLDGRWQLSVDGNDLSEEEMDDLARIPVPLAKVRDQWVLVDEETATRAGDRQMPPITSGEALRASLTGTIDVDGQTFACEPAEALAELVEFLRNGSRTSPVRSPAGLEATMRGYQHLGLAWLANTTDAGFGALLADDMGLGKSLTALALHLHRRDHDARAAGPTLIVCPASMVINWEREVHRFAPSAPTLRYHGPDRTLDDATPRTLVITTYETLRRDIDLLVQQPFDMIVADEAQVIKNHRTATALAMRRLKATVRIALTGTPVENNLTEAWAVMDWLNPGLFGTLRTFRDQYARPIEENITDTELTTRLSALLKAFMLRRRKSDPGILTELPPKIVSPRIVSLSPEQAALYQKVADETFREIRSAEGVHRKGLLLTLFNRLQQICNAPAQYLNEPQADTYAPEHAAARSGKLAALDDLLPVLCSPDDSTLIFTRYRSMARYLVRHLRAHGLEPLYFSGDIAAGRDRQRIIDMFQSRLGQTMVMTVKAGGSGLTLTRASHVVLFDRPWNPAKESQAIDRAHRLGQLRTVTVHQLITENTLEDRVDELLRHKQALADAVLADGYSALTELTDEQICDLIALGAQR</sequence>
<accession>A0AAU2AC06</accession>
<dbReference type="PROSITE" id="PS51194">
    <property type="entry name" value="HELICASE_CTER"/>
    <property type="match status" value="1"/>
</dbReference>
<dbReference type="SMART" id="SM00490">
    <property type="entry name" value="HELICc"/>
    <property type="match status" value="1"/>
</dbReference>
<dbReference type="InterPro" id="IPR000330">
    <property type="entry name" value="SNF2_N"/>
</dbReference>
<evidence type="ECO:0000259" key="6">
    <source>
        <dbReference type="PROSITE" id="PS51194"/>
    </source>
</evidence>
<proteinExistence type="predicted"/>
<dbReference type="CDD" id="cd18793">
    <property type="entry name" value="SF2_C_SNF"/>
    <property type="match status" value="1"/>
</dbReference>
<gene>
    <name evidence="7" type="ORF">OHA22_44335</name>
</gene>
<dbReference type="GO" id="GO:0005524">
    <property type="term" value="F:ATP binding"/>
    <property type="evidence" value="ECO:0007669"/>
    <property type="project" value="InterPro"/>
</dbReference>
<dbReference type="PROSITE" id="PS51192">
    <property type="entry name" value="HELICASE_ATP_BIND_1"/>
    <property type="match status" value="1"/>
</dbReference>
<feature type="domain" description="Helicase C-terminal" evidence="6">
    <location>
        <begin position="1329"/>
        <end position="1484"/>
    </location>
</feature>
<dbReference type="Pfam" id="PF00176">
    <property type="entry name" value="SNF2-rel_dom"/>
    <property type="match status" value="1"/>
</dbReference>
<keyword evidence="2" id="KW-0694">RNA-binding</keyword>
<dbReference type="InterPro" id="IPR049730">
    <property type="entry name" value="SNF2/RAD54-like_C"/>
</dbReference>
<dbReference type="InterPro" id="IPR027417">
    <property type="entry name" value="P-loop_NTPase"/>
</dbReference>
<evidence type="ECO:0000256" key="2">
    <source>
        <dbReference type="PROSITE-ProRule" id="PRU00266"/>
    </source>
</evidence>
<dbReference type="PROSITE" id="PS50137">
    <property type="entry name" value="DS_RBD"/>
    <property type="match status" value="1"/>
</dbReference>
<keyword evidence="7" id="KW-0067">ATP-binding</keyword>
<feature type="domain" description="Helicase ATP-binding" evidence="5">
    <location>
        <begin position="1036"/>
        <end position="1195"/>
    </location>
</feature>
<name>A0AAU2AC06_9ACTN</name>
<dbReference type="Gene3D" id="3.40.50.300">
    <property type="entry name" value="P-loop containing nucleotide triphosphate hydrolases"/>
    <property type="match status" value="1"/>
</dbReference>
<dbReference type="SUPFAM" id="SSF52540">
    <property type="entry name" value="P-loop containing nucleoside triphosphate hydrolases"/>
    <property type="match status" value="2"/>
</dbReference>
<feature type="region of interest" description="Disordered" evidence="3">
    <location>
        <begin position="513"/>
        <end position="538"/>
    </location>
</feature>
<dbReference type="Gene3D" id="3.30.160.20">
    <property type="match status" value="1"/>
</dbReference>
<dbReference type="EMBL" id="CP108222">
    <property type="protein sequence ID" value="WTT22070.1"/>
    <property type="molecule type" value="Genomic_DNA"/>
</dbReference>
<feature type="compositionally biased region" description="Low complexity" evidence="3">
    <location>
        <begin position="517"/>
        <end position="528"/>
    </location>
</feature>
<dbReference type="InterPro" id="IPR014001">
    <property type="entry name" value="Helicase_ATP-bd"/>
</dbReference>
<dbReference type="PANTHER" id="PTHR10799">
    <property type="entry name" value="SNF2/RAD54 HELICASE FAMILY"/>
    <property type="match status" value="1"/>
</dbReference>
<keyword evidence="7" id="KW-0547">Nucleotide-binding</keyword>
<dbReference type="GO" id="GO:0003723">
    <property type="term" value="F:RNA binding"/>
    <property type="evidence" value="ECO:0007669"/>
    <property type="project" value="UniProtKB-UniRule"/>
</dbReference>
<dbReference type="Gene3D" id="3.40.50.10810">
    <property type="entry name" value="Tandem AAA-ATPase domain"/>
    <property type="match status" value="1"/>
</dbReference>
<dbReference type="InterPro" id="IPR001650">
    <property type="entry name" value="Helicase_C-like"/>
</dbReference>
<dbReference type="Pfam" id="PF00271">
    <property type="entry name" value="Helicase_C"/>
    <property type="match status" value="1"/>
</dbReference>
<evidence type="ECO:0000313" key="7">
    <source>
        <dbReference type="EMBL" id="WTT22070.1"/>
    </source>
</evidence>
<evidence type="ECO:0000259" key="4">
    <source>
        <dbReference type="PROSITE" id="PS50137"/>
    </source>
</evidence>
<dbReference type="Pfam" id="PF12419">
    <property type="entry name" value="DUF3670"/>
    <property type="match status" value="1"/>
</dbReference>
<keyword evidence="1" id="KW-0378">Hydrolase</keyword>
<evidence type="ECO:0000256" key="1">
    <source>
        <dbReference type="ARBA" id="ARBA00022801"/>
    </source>
</evidence>
<organism evidence="7">
    <name type="scientific">Streptomyces sp. NBC_00093</name>
    <dbReference type="NCBI Taxonomy" id="2975649"/>
    <lineage>
        <taxon>Bacteria</taxon>
        <taxon>Bacillati</taxon>
        <taxon>Actinomycetota</taxon>
        <taxon>Actinomycetes</taxon>
        <taxon>Kitasatosporales</taxon>
        <taxon>Streptomycetaceae</taxon>
        <taxon>Streptomyces</taxon>
    </lineage>
</organism>
<reference evidence="7" key="1">
    <citation type="submission" date="2022-10" db="EMBL/GenBank/DDBJ databases">
        <title>The complete genomes of actinobacterial strains from the NBC collection.</title>
        <authorList>
            <person name="Joergensen T.S."/>
            <person name="Alvarez Arevalo M."/>
            <person name="Sterndorff E.B."/>
            <person name="Faurdal D."/>
            <person name="Vuksanovic O."/>
            <person name="Mourched A.-S."/>
            <person name="Charusanti P."/>
            <person name="Shaw S."/>
            <person name="Blin K."/>
            <person name="Weber T."/>
        </authorList>
    </citation>
    <scope>NUCLEOTIDE SEQUENCE</scope>
    <source>
        <strain evidence="7">NBC_00093</strain>
    </source>
</reference>
<evidence type="ECO:0000256" key="3">
    <source>
        <dbReference type="SAM" id="MobiDB-lite"/>
    </source>
</evidence>
<evidence type="ECO:0000259" key="5">
    <source>
        <dbReference type="PROSITE" id="PS51192"/>
    </source>
</evidence>
<keyword evidence="7" id="KW-0347">Helicase</keyword>